<dbReference type="PANTHER" id="PTHR30627">
    <property type="entry name" value="PEPTIDOGLYCAN D,D-TRANSPEPTIDASE"/>
    <property type="match status" value="1"/>
</dbReference>
<name>A0ABP9DDP4_9ACTN</name>
<dbReference type="InterPro" id="IPR050515">
    <property type="entry name" value="Beta-lactam/transpept"/>
</dbReference>
<dbReference type="InterPro" id="IPR007887">
    <property type="entry name" value="MecA_N"/>
</dbReference>
<feature type="domain" description="NTF2-like N-terminal transpeptidase" evidence="3">
    <location>
        <begin position="56"/>
        <end position="178"/>
    </location>
</feature>
<protein>
    <submittedName>
        <fullName evidence="4">Penicillin-binding transpeptidase domain-containing protein</fullName>
    </submittedName>
</protein>
<keyword evidence="5" id="KW-1185">Reference proteome</keyword>
<accession>A0ABP9DDP4</accession>
<comment type="caution">
    <text evidence="4">The sequence shown here is derived from an EMBL/GenBank/DDBJ whole genome shotgun (WGS) entry which is preliminary data.</text>
</comment>
<sequence>MHKSAKIGIAGVATAVLAVGGYGAYNIASALTDSSDRAAAAGPRSVVAEPPTAEQAAAAAKEFLDAWAKGDVMAAGKLTDAPDAATAGLTAFRDQVKPSAVHLTVGGPIGSPAPSPSAASSTAAAPTGVPLSFKASMEFAETGTPWAYDGVLGLVKMSDGKAAVHWVPSVIHPHLGAGETIAVKPVYGTPGTVTDRNGKPLGGFPSLTGVLDRFKTQAPQGGSPEDAGSGVLISPDSGSGAPEKLFTIKEPKPVPALKLTLDATLQQAAEAAVAEQSKGGTRPASLVAIEPSTGYILAFANAPATGQNRAFSGATAPGSTMKVVTTAALLEAGVTPSTPVACPATTMVTGRPVANDFPDARPNNTFADDFTQSCNTAFIEKGAAVLKPDTLPKIAKDVFGLGLEWKTGLSNFDTKIPTESNMAGAASEFIGQGKVQTNPLGMASVAATVQSGVFKMPVLVPGTEQKPAARQLSGDVLGNLRTLMTQTAKSGTAAEPMAGIPGAAAKTGTAEVDGKDTNSWFTAYRGNLAVAAEVEGGLHGAQSAGPAVAKLLRIGNG</sequence>
<evidence type="ECO:0000259" key="3">
    <source>
        <dbReference type="Pfam" id="PF05223"/>
    </source>
</evidence>
<reference evidence="5" key="1">
    <citation type="journal article" date="2019" name="Int. J. Syst. Evol. Microbiol.">
        <title>The Global Catalogue of Microorganisms (GCM) 10K type strain sequencing project: providing services to taxonomists for standard genome sequencing and annotation.</title>
        <authorList>
            <consortium name="The Broad Institute Genomics Platform"/>
            <consortium name="The Broad Institute Genome Sequencing Center for Infectious Disease"/>
            <person name="Wu L."/>
            <person name="Ma J."/>
        </authorList>
    </citation>
    <scope>NUCLEOTIDE SEQUENCE [LARGE SCALE GENOMIC DNA]</scope>
    <source>
        <strain evidence="5">JCM 13006</strain>
    </source>
</reference>
<evidence type="ECO:0000313" key="5">
    <source>
        <dbReference type="Proteomes" id="UP001501752"/>
    </source>
</evidence>
<dbReference type="Gene3D" id="3.40.710.10">
    <property type="entry name" value="DD-peptidase/beta-lactamase superfamily"/>
    <property type="match status" value="1"/>
</dbReference>
<dbReference type="SUPFAM" id="SSF56601">
    <property type="entry name" value="beta-lactamase/transpeptidase-like"/>
    <property type="match status" value="1"/>
</dbReference>
<feature type="domain" description="Penicillin-binding protein transpeptidase" evidence="2">
    <location>
        <begin position="285"/>
        <end position="551"/>
    </location>
</feature>
<dbReference type="InterPro" id="IPR001460">
    <property type="entry name" value="PCN-bd_Tpept"/>
</dbReference>
<dbReference type="EMBL" id="BAABIS010000001">
    <property type="protein sequence ID" value="GAA4836175.1"/>
    <property type="molecule type" value="Genomic_DNA"/>
</dbReference>
<evidence type="ECO:0000259" key="2">
    <source>
        <dbReference type="Pfam" id="PF00905"/>
    </source>
</evidence>
<organism evidence="4 5">
    <name type="scientific">Kitasatospora terrestris</name>
    <dbReference type="NCBI Taxonomy" id="258051"/>
    <lineage>
        <taxon>Bacteria</taxon>
        <taxon>Bacillati</taxon>
        <taxon>Actinomycetota</taxon>
        <taxon>Actinomycetes</taxon>
        <taxon>Kitasatosporales</taxon>
        <taxon>Streptomycetaceae</taxon>
        <taxon>Kitasatospora</taxon>
    </lineage>
</organism>
<feature type="region of interest" description="Disordered" evidence="1">
    <location>
        <begin position="216"/>
        <end position="236"/>
    </location>
</feature>
<dbReference type="PANTHER" id="PTHR30627:SF24">
    <property type="entry name" value="PENICILLIN-BINDING PROTEIN 4B"/>
    <property type="match status" value="1"/>
</dbReference>
<dbReference type="InterPro" id="IPR012338">
    <property type="entry name" value="Beta-lactam/transpept-like"/>
</dbReference>
<evidence type="ECO:0000313" key="4">
    <source>
        <dbReference type="EMBL" id="GAA4836175.1"/>
    </source>
</evidence>
<dbReference type="Pfam" id="PF05223">
    <property type="entry name" value="MecA_N"/>
    <property type="match status" value="1"/>
</dbReference>
<dbReference type="Pfam" id="PF00905">
    <property type="entry name" value="Transpeptidase"/>
    <property type="match status" value="1"/>
</dbReference>
<dbReference type="RefSeq" id="WP_345695418.1">
    <property type="nucleotide sequence ID" value="NZ_BAABIS010000001.1"/>
</dbReference>
<evidence type="ECO:0000256" key="1">
    <source>
        <dbReference type="SAM" id="MobiDB-lite"/>
    </source>
</evidence>
<proteinExistence type="predicted"/>
<dbReference type="Proteomes" id="UP001501752">
    <property type="component" value="Unassembled WGS sequence"/>
</dbReference>
<gene>
    <name evidence="4" type="ORF">GCM10023235_08790</name>
</gene>